<reference evidence="1" key="1">
    <citation type="submission" date="2021-05" db="EMBL/GenBank/DDBJ databases">
        <authorList>
            <person name="Pan Q."/>
            <person name="Jouanno E."/>
            <person name="Zahm M."/>
            <person name="Klopp C."/>
            <person name="Cabau C."/>
            <person name="Louis A."/>
            <person name="Berthelot C."/>
            <person name="Parey E."/>
            <person name="Roest Crollius H."/>
            <person name="Montfort J."/>
            <person name="Robinson-Rechavi M."/>
            <person name="Bouchez O."/>
            <person name="Lampietro C."/>
            <person name="Lopez Roques C."/>
            <person name="Donnadieu C."/>
            <person name="Postlethwait J."/>
            <person name="Bobe J."/>
            <person name="Dillon D."/>
            <person name="Chandos A."/>
            <person name="von Hippel F."/>
            <person name="Guiguen Y."/>
        </authorList>
    </citation>
    <scope>NUCLEOTIDE SEQUENCE</scope>
    <source>
        <strain evidence="1">YG-Jan2019</strain>
    </source>
</reference>
<evidence type="ECO:0000313" key="1">
    <source>
        <dbReference type="EMBL" id="KAJ8014530.1"/>
    </source>
</evidence>
<comment type="caution">
    <text evidence="1">The sequence shown here is derived from an EMBL/GenBank/DDBJ whole genome shotgun (WGS) entry which is preliminary data.</text>
</comment>
<dbReference type="EMBL" id="CM055730">
    <property type="protein sequence ID" value="KAJ8014530.1"/>
    <property type="molecule type" value="Genomic_DNA"/>
</dbReference>
<organism evidence="1 2">
    <name type="scientific">Dallia pectoralis</name>
    <name type="common">Alaska blackfish</name>
    <dbReference type="NCBI Taxonomy" id="75939"/>
    <lineage>
        <taxon>Eukaryota</taxon>
        <taxon>Metazoa</taxon>
        <taxon>Chordata</taxon>
        <taxon>Craniata</taxon>
        <taxon>Vertebrata</taxon>
        <taxon>Euteleostomi</taxon>
        <taxon>Actinopterygii</taxon>
        <taxon>Neopterygii</taxon>
        <taxon>Teleostei</taxon>
        <taxon>Protacanthopterygii</taxon>
        <taxon>Esociformes</taxon>
        <taxon>Umbridae</taxon>
        <taxon>Dallia</taxon>
    </lineage>
</organism>
<evidence type="ECO:0000313" key="2">
    <source>
        <dbReference type="Proteomes" id="UP001157502"/>
    </source>
</evidence>
<name>A0ACC2HFS9_DALPE</name>
<gene>
    <name evidence="1" type="ORF">DPEC_G00041180</name>
</gene>
<sequence length="66" mass="7513">MATLTMGRSDETNTQRDRVQRTREKCQVCTLTSDTLTRGDSQTETPFPRSHPVHLPPCHSGPSRFR</sequence>
<protein>
    <submittedName>
        <fullName evidence="1">Uncharacterized protein</fullName>
    </submittedName>
</protein>
<accession>A0ACC2HFS9</accession>
<dbReference type="Proteomes" id="UP001157502">
    <property type="component" value="Chromosome 3"/>
</dbReference>
<proteinExistence type="predicted"/>
<keyword evidence="2" id="KW-1185">Reference proteome</keyword>
<feature type="non-terminal residue" evidence="1">
    <location>
        <position position="66"/>
    </location>
</feature>